<evidence type="ECO:0000256" key="3">
    <source>
        <dbReference type="ARBA" id="ARBA00022989"/>
    </source>
</evidence>
<evidence type="ECO:0000256" key="2">
    <source>
        <dbReference type="ARBA" id="ARBA00022692"/>
    </source>
</evidence>
<keyword evidence="6" id="KW-0175">Coiled coil</keyword>
<feature type="compositionally biased region" description="Low complexity" evidence="7">
    <location>
        <begin position="99"/>
        <end position="113"/>
    </location>
</feature>
<dbReference type="GO" id="GO:0016020">
    <property type="term" value="C:membrane"/>
    <property type="evidence" value="ECO:0007669"/>
    <property type="project" value="UniProtKB-SubCell"/>
</dbReference>
<dbReference type="VEuPathDB" id="TriTrypDB:LdBPK_060780.1"/>
<organism evidence="9 10">
    <name type="scientific">Leishmania donovani</name>
    <dbReference type="NCBI Taxonomy" id="5661"/>
    <lineage>
        <taxon>Eukaryota</taxon>
        <taxon>Discoba</taxon>
        <taxon>Euglenozoa</taxon>
        <taxon>Kinetoplastea</taxon>
        <taxon>Metakinetoplastina</taxon>
        <taxon>Trypanosomatida</taxon>
        <taxon>Trypanosomatidae</taxon>
        <taxon>Leishmaniinae</taxon>
        <taxon>Leishmania</taxon>
    </lineage>
</organism>
<sequence length="1540" mass="164400">MSLLQRPREGPPLPQVPADNAVPAPRVAAPLPAQEQQQPLPSHKPSFTAAAAVLSPNAFVQAPPQLQREREHPQHRSVPADGTSATATSRGGGGDIDDSSSAPSDASVPASWPCESSALPHHDEDSGRSSDGTYQFTTTSSTMTGRRPVSPEHTTSVRSSDDTTCLVDLRRRDAAQVEKCDRRRPTAPGAVGASAAVVSPSFSTSSCGCPSNCACRSDASDDDVFGRLDACTDCRERAAQDMTRCSDASSETGTTPLRRSSEEDGDDLCSSCRQHRCDCGHPSFEWRRAQRGDGEFSLKLSSQGSSEGDSGSGEDASLCSLCKDAARTRAVHQAGAAAFFAHQEDPFSEAVREDRRCAGVPPLLRLSTPSSSASTKRGSASDAVTMAQRERADRRMVYMQSAAALASDAGGERRGAHDAAVAAVRGLDRCTGSTQTDTVAAAAATATLSEEQRRLHAEQEAAALKSIAAAHVAEVTRPLLQGELASFEARAAVQQQARFDVVESQLRVYLDEFRQRMQELSDLQMQQHATRQEEAEAVRRAAARVDRATSPMDSALIAEAAASTPQAAPSPVPPQRTVGTQHSDGTLELLTIVRTEAASWMAQLLFSIEAERRDAVMQDEAESRDRLLHVMEEPRRRQLLRYQAELLHWQQECAAVRHRASFASDLLALELRERLVRQELNEEASVARRELGEAFERQRCQAAEAAAHSQVKALEDELVKVRSKLSIVEAEHADTLEHAKQLRLQLIHALRMPTVTLVDRSGVPAAARGAGDAAASAAYAYANATAETGPGDTLGMRGDTQGCADRALKAHAASSTGSGTGVAAWHTVPSGIHEGLEDLPVHRRFARAHQEALRVTRAHGDDGAPVAPAVAMQRGRGGSSWSSDGPSPAVLSSAGSLRSRVCREVTSWRRGTVSIHEVDAWLRFNPYIRRGFRHRFLRKREALGSIVLYFHNETFNIVSHLAMAVLMALLLLWPPRVTAMSSGGGASDIYDGVGGGYGLEAAEVPSWLRGLHGLAAASGATAAGTDNDGTQGCAPSGDETAFPRHVLSDAAAGAATSSPSFRFFASLSGDSAAPSSPAWIVSGIDSALPPPPMSVAARLSLSLTPLVLGFLLTFVMSVLYHAFMPCCRSRRGYQQLLQCDVMGVVCAISGSAYAYFTCGMPCAGEYVQAWTAALMVAATLLCIYVVVLVPMWGVVADVCALALHLVQWVAAAVIAAVLEFLMGRPLPSAPPCPLPVQRGGRDRDSQSRPLPPPEHHSRQHLLLAWVQQHRHLYSVQLGDAPTAAAPAVAANTSIDLVPLSALQRSTVVGAYCLLHLYVYLALVYPKSRAAMGGFTQATHYHNASYVWLCLGGLINAARFPEVVVFHWTRRAAQMDARGAPMASSSSRGSARPLRASPGGVATEPAAQATSVLSTSSPPATTPTLWDRLCIPKLMVTYVVSASTLDYIGNSHNIWHVCTALSALSAILGVYYDCMEYDLRADGGHGARAVHRFSRAPNSELQHTEGNVWKLIDVSSAAYRKLASGGFAGSRRPHRLGSGAN</sequence>
<dbReference type="GO" id="GO:0046872">
    <property type="term" value="F:metal ion binding"/>
    <property type="evidence" value="ECO:0007669"/>
    <property type="project" value="UniProtKB-KW"/>
</dbReference>
<evidence type="ECO:0000256" key="6">
    <source>
        <dbReference type="SAM" id="Coils"/>
    </source>
</evidence>
<keyword evidence="3 8" id="KW-1133">Transmembrane helix</keyword>
<feature type="transmembrane region" description="Helical" evidence="8">
    <location>
        <begin position="1169"/>
        <end position="1195"/>
    </location>
</feature>
<keyword evidence="4 8" id="KW-0472">Membrane</keyword>
<feature type="compositionally biased region" description="Low complexity" evidence="7">
    <location>
        <begin position="361"/>
        <end position="381"/>
    </location>
</feature>
<comment type="subcellular location">
    <subcellularLocation>
        <location evidence="1">Membrane</location>
        <topology evidence="1">Multi-pass membrane protein</topology>
    </subcellularLocation>
</comment>
<feature type="transmembrane region" description="Helical" evidence="8">
    <location>
        <begin position="1135"/>
        <end position="1157"/>
    </location>
</feature>
<feature type="region of interest" description="Disordered" evidence="7">
    <location>
        <begin position="1233"/>
        <end position="1255"/>
    </location>
</feature>
<evidence type="ECO:0000256" key="5">
    <source>
        <dbReference type="PIRSR" id="PIRSR604254-1"/>
    </source>
</evidence>
<feature type="region of interest" description="Disordered" evidence="7">
    <location>
        <begin position="1"/>
        <end position="163"/>
    </location>
</feature>
<feature type="transmembrane region" description="Helical" evidence="8">
    <location>
        <begin position="1308"/>
        <end position="1325"/>
    </location>
</feature>
<dbReference type="PANTHER" id="PTHR20855">
    <property type="entry name" value="ADIPOR/PROGESTIN RECEPTOR-RELATED"/>
    <property type="match status" value="1"/>
</dbReference>
<evidence type="ECO:0000256" key="1">
    <source>
        <dbReference type="ARBA" id="ARBA00004141"/>
    </source>
</evidence>
<proteinExistence type="predicted"/>
<evidence type="ECO:0000256" key="8">
    <source>
        <dbReference type="SAM" id="Phobius"/>
    </source>
</evidence>
<protein>
    <submittedName>
        <fullName evidence="9">Hemolysin-III related protein family protein</fullName>
    </submittedName>
</protein>
<feature type="binding site" evidence="5">
    <location>
        <position position="1121"/>
    </location>
    <ligand>
        <name>Zn(2+)</name>
        <dbReference type="ChEBI" id="CHEBI:29105"/>
    </ligand>
</feature>
<feature type="region of interest" description="Disordered" evidence="7">
    <location>
        <begin position="245"/>
        <end position="264"/>
    </location>
</feature>
<dbReference type="VEuPathDB" id="TriTrypDB:LDHU3_06.0900"/>
<keyword evidence="2 8" id="KW-0812">Transmembrane</keyword>
<dbReference type="InterPro" id="IPR004254">
    <property type="entry name" value="AdipoR/HlyIII-related"/>
</dbReference>
<name>A0A504XX97_LEIDO</name>
<dbReference type="VEuPathDB" id="TriTrypDB:LdCL_060012900"/>
<feature type="region of interest" description="Disordered" evidence="7">
    <location>
        <begin position="361"/>
        <end position="384"/>
    </location>
</feature>
<feature type="coiled-coil region" evidence="6">
    <location>
        <begin position="677"/>
        <end position="731"/>
    </location>
</feature>
<gene>
    <name evidence="9" type="ORF">CGC20_19995</name>
</gene>
<comment type="caution">
    <text evidence="9">The sequence shown here is derived from an EMBL/GenBank/DDBJ whole genome shotgun (WGS) entry which is preliminary data.</text>
</comment>
<dbReference type="Proteomes" id="UP000318821">
    <property type="component" value="Unassembled WGS sequence"/>
</dbReference>
<dbReference type="EMBL" id="RHLD01000054">
    <property type="protein sequence ID" value="TPP49757.1"/>
    <property type="molecule type" value="Genomic_DNA"/>
</dbReference>
<feature type="region of interest" description="Disordered" evidence="7">
    <location>
        <begin position="562"/>
        <end position="581"/>
    </location>
</feature>
<keyword evidence="5" id="KW-0862">Zinc</keyword>
<dbReference type="GO" id="GO:0038023">
    <property type="term" value="F:signaling receptor activity"/>
    <property type="evidence" value="ECO:0007669"/>
    <property type="project" value="TreeGrafter"/>
</dbReference>
<dbReference type="VEuPathDB" id="TriTrypDB:LdCL_060012800"/>
<evidence type="ECO:0000313" key="9">
    <source>
        <dbReference type="EMBL" id="TPP49757.1"/>
    </source>
</evidence>
<feature type="compositionally biased region" description="Low complexity" evidence="7">
    <location>
        <begin position="16"/>
        <end position="41"/>
    </location>
</feature>
<feature type="compositionally biased region" description="Low complexity" evidence="7">
    <location>
        <begin position="80"/>
        <end position="89"/>
    </location>
</feature>
<feature type="transmembrane region" description="Helical" evidence="8">
    <location>
        <begin position="1201"/>
        <end position="1221"/>
    </location>
</feature>
<evidence type="ECO:0000256" key="4">
    <source>
        <dbReference type="ARBA" id="ARBA00023136"/>
    </source>
</evidence>
<dbReference type="VEuPathDB" id="TriTrypDB:LDHU3_06.0910"/>
<dbReference type="VEuPathDB" id="TriTrypDB:LdBPK_060770.1"/>
<evidence type="ECO:0000313" key="10">
    <source>
        <dbReference type="Proteomes" id="UP000318821"/>
    </source>
</evidence>
<evidence type="ECO:0000256" key="7">
    <source>
        <dbReference type="SAM" id="MobiDB-lite"/>
    </source>
</evidence>
<feature type="transmembrane region" description="Helical" evidence="8">
    <location>
        <begin position="1103"/>
        <end position="1123"/>
    </location>
</feature>
<feature type="transmembrane region" description="Helical" evidence="8">
    <location>
        <begin position="1345"/>
        <end position="1367"/>
    </location>
</feature>
<keyword evidence="5" id="KW-0479">Metal-binding</keyword>
<accession>A0A504XX97</accession>
<feature type="region of interest" description="Disordered" evidence="7">
    <location>
        <begin position="1378"/>
        <end position="1401"/>
    </location>
</feature>
<feature type="compositionally biased region" description="Polar residues" evidence="7">
    <location>
        <begin position="246"/>
        <end position="258"/>
    </location>
</feature>
<dbReference type="PANTHER" id="PTHR20855:SF136">
    <property type="match status" value="1"/>
</dbReference>
<reference evidence="10" key="1">
    <citation type="submission" date="2019-02" db="EMBL/GenBank/DDBJ databases">
        <title>FDA dAtabase for Regulatory Grade micrObial Sequences (FDA-ARGOS): Supporting development and validation of Infectious Disease Dx tests.</title>
        <authorList>
            <person name="Duncan R."/>
            <person name="Fisher C."/>
            <person name="Tallon L."/>
            <person name="Sadzewicz L."/>
            <person name="Sengamalay N."/>
            <person name="Ott S."/>
            <person name="Godinez A."/>
            <person name="Nagaraj S."/>
            <person name="Vavikolanu K."/>
            <person name="Vyas G."/>
            <person name="Nadendla S."/>
            <person name="Aluvathingal J."/>
            <person name="Sichtig H."/>
        </authorList>
    </citation>
    <scope>NUCLEOTIDE SEQUENCE [LARGE SCALE GENOMIC DNA]</scope>
    <source>
        <strain evidence="10">FDAARGOS_360</strain>
    </source>
</reference>